<feature type="compositionally biased region" description="Acidic residues" evidence="1">
    <location>
        <begin position="138"/>
        <end position="170"/>
    </location>
</feature>
<protein>
    <submittedName>
        <fullName evidence="2">Uncharacterized protein</fullName>
    </submittedName>
</protein>
<feature type="non-terminal residue" evidence="2">
    <location>
        <position position="179"/>
    </location>
</feature>
<evidence type="ECO:0000256" key="1">
    <source>
        <dbReference type="SAM" id="MobiDB-lite"/>
    </source>
</evidence>
<keyword evidence="3" id="KW-1185">Reference proteome</keyword>
<organism evidence="2 3">
    <name type="scientific">Acrasis kona</name>
    <dbReference type="NCBI Taxonomy" id="1008807"/>
    <lineage>
        <taxon>Eukaryota</taxon>
        <taxon>Discoba</taxon>
        <taxon>Heterolobosea</taxon>
        <taxon>Tetramitia</taxon>
        <taxon>Eutetramitia</taxon>
        <taxon>Acrasidae</taxon>
        <taxon>Acrasis</taxon>
    </lineage>
</organism>
<dbReference type="AlphaFoldDB" id="A0AAW2YI00"/>
<name>A0AAW2YI00_9EUKA</name>
<evidence type="ECO:0000313" key="2">
    <source>
        <dbReference type="EMBL" id="KAL0476614.1"/>
    </source>
</evidence>
<evidence type="ECO:0000313" key="3">
    <source>
        <dbReference type="Proteomes" id="UP001431209"/>
    </source>
</evidence>
<dbReference type="EMBL" id="JAOPGA020000063">
    <property type="protein sequence ID" value="KAL0476614.1"/>
    <property type="molecule type" value="Genomic_DNA"/>
</dbReference>
<proteinExistence type="predicted"/>
<gene>
    <name evidence="2" type="ORF">AKO1_002851</name>
</gene>
<accession>A0AAW2YI00</accession>
<feature type="region of interest" description="Disordered" evidence="1">
    <location>
        <begin position="130"/>
        <end position="179"/>
    </location>
</feature>
<dbReference type="Proteomes" id="UP001431209">
    <property type="component" value="Unassembled WGS sequence"/>
</dbReference>
<reference evidence="2 3" key="1">
    <citation type="submission" date="2024-03" db="EMBL/GenBank/DDBJ databases">
        <title>The Acrasis kona genome and developmental transcriptomes reveal deep origins of eukaryotic multicellular pathways.</title>
        <authorList>
            <person name="Sheikh S."/>
            <person name="Fu C.-J."/>
            <person name="Brown M.W."/>
            <person name="Baldauf S.L."/>
        </authorList>
    </citation>
    <scope>NUCLEOTIDE SEQUENCE [LARGE SCALE GENOMIC DNA]</scope>
    <source>
        <strain evidence="2 3">ATCC MYA-3509</strain>
    </source>
</reference>
<sequence>MIKKRNLNGTNHQNLDEISKIMIDLDIPSALSGALEKIDLNHPDAPDVTNSILKPIEILVRKSNGVKKTNQEESSTSSADLDLDYTVYLNEYARMENDPRFSYGHRSHSSASQFLDRIGHRLVRNEMIQEDVIPHLDDQEESDDEEIEEEDDDEVMSNEDDEDDDDDSQDQEMTHEIQI</sequence>
<comment type="caution">
    <text evidence="2">The sequence shown here is derived from an EMBL/GenBank/DDBJ whole genome shotgun (WGS) entry which is preliminary data.</text>
</comment>